<dbReference type="PANTHER" id="PTHR43046:SF2">
    <property type="entry name" value="8-OXO-DGTP DIPHOSPHATASE-RELATED"/>
    <property type="match status" value="1"/>
</dbReference>
<dbReference type="SUPFAM" id="SSF55811">
    <property type="entry name" value="Nudix"/>
    <property type="match status" value="1"/>
</dbReference>
<comment type="similarity">
    <text evidence="3">Belongs to the Nudix hydrolase family.</text>
</comment>
<evidence type="ECO:0000313" key="6">
    <source>
        <dbReference type="Proteomes" id="UP000614200"/>
    </source>
</evidence>
<dbReference type="RefSeq" id="WP_194699735.1">
    <property type="nucleotide sequence ID" value="NZ_JADKNH010000001.1"/>
</dbReference>
<protein>
    <submittedName>
        <fullName evidence="5">NUDIX hydrolase</fullName>
    </submittedName>
</protein>
<dbReference type="PROSITE" id="PS00893">
    <property type="entry name" value="NUDIX_BOX"/>
    <property type="match status" value="1"/>
</dbReference>
<comment type="caution">
    <text evidence="5">The sequence shown here is derived from an EMBL/GenBank/DDBJ whole genome shotgun (WGS) entry which is preliminary data.</text>
</comment>
<dbReference type="PROSITE" id="PS51462">
    <property type="entry name" value="NUDIX"/>
    <property type="match status" value="1"/>
</dbReference>
<reference evidence="5 6" key="1">
    <citation type="submission" date="2020-11" db="EMBL/GenBank/DDBJ databases">
        <title>Fusibacter basophilias sp. nov.</title>
        <authorList>
            <person name="Qiu D."/>
        </authorList>
    </citation>
    <scope>NUCLEOTIDE SEQUENCE [LARGE SCALE GENOMIC DNA]</scope>
    <source>
        <strain evidence="5 6">Q10-2</strain>
    </source>
</reference>
<dbReference type="PRINTS" id="PR00502">
    <property type="entry name" value="NUDIXFAMILY"/>
</dbReference>
<evidence type="ECO:0000259" key="4">
    <source>
        <dbReference type="PROSITE" id="PS51462"/>
    </source>
</evidence>
<dbReference type="PANTHER" id="PTHR43046">
    <property type="entry name" value="GDP-MANNOSE MANNOSYL HYDROLASE"/>
    <property type="match status" value="1"/>
</dbReference>
<proteinExistence type="inferred from homology"/>
<evidence type="ECO:0000313" key="5">
    <source>
        <dbReference type="EMBL" id="MBF4691483.1"/>
    </source>
</evidence>
<dbReference type="InterPro" id="IPR000086">
    <property type="entry name" value="NUDIX_hydrolase_dom"/>
</dbReference>
<dbReference type="Proteomes" id="UP000614200">
    <property type="component" value="Unassembled WGS sequence"/>
</dbReference>
<name>A0ABR9ZLY4_9FIRM</name>
<keyword evidence="6" id="KW-1185">Reference proteome</keyword>
<comment type="cofactor">
    <cofactor evidence="1">
        <name>Mg(2+)</name>
        <dbReference type="ChEBI" id="CHEBI:18420"/>
    </cofactor>
</comment>
<dbReference type="InterPro" id="IPR020084">
    <property type="entry name" value="NUDIX_hydrolase_CS"/>
</dbReference>
<accession>A0ABR9ZLY4</accession>
<gene>
    <name evidence="5" type="ORF">ISU02_00015</name>
</gene>
<evidence type="ECO:0000256" key="1">
    <source>
        <dbReference type="ARBA" id="ARBA00001946"/>
    </source>
</evidence>
<dbReference type="InterPro" id="IPR015797">
    <property type="entry name" value="NUDIX_hydrolase-like_dom_sf"/>
</dbReference>
<evidence type="ECO:0000256" key="3">
    <source>
        <dbReference type="RuleBase" id="RU003476"/>
    </source>
</evidence>
<sequence length="152" mass="17448">MKIRNTCVTGAIILNGKNEILLQRRGDDNNWCIPGGGMEIGETVEDAIIREVYEETGLKINNIELFNVYSGKNQYHRYPDGNEYYFVNVVFKINKIDGELKIDDNETKELKYFELHKLPSNISLTNIPILKDLKAKWENLKQNPTASNTPIT</sequence>
<keyword evidence="2 3" id="KW-0378">Hydrolase</keyword>
<dbReference type="Gene3D" id="3.90.79.10">
    <property type="entry name" value="Nucleoside Triphosphate Pyrophosphohydrolase"/>
    <property type="match status" value="1"/>
</dbReference>
<organism evidence="5 6">
    <name type="scientific">Fusibacter ferrireducens</name>
    <dbReference type="NCBI Taxonomy" id="2785058"/>
    <lineage>
        <taxon>Bacteria</taxon>
        <taxon>Bacillati</taxon>
        <taxon>Bacillota</taxon>
        <taxon>Clostridia</taxon>
        <taxon>Eubacteriales</taxon>
        <taxon>Eubacteriales Family XII. Incertae Sedis</taxon>
        <taxon>Fusibacter</taxon>
    </lineage>
</organism>
<feature type="domain" description="Nudix hydrolase" evidence="4">
    <location>
        <begin position="4"/>
        <end position="135"/>
    </location>
</feature>
<dbReference type="GO" id="GO:0016787">
    <property type="term" value="F:hydrolase activity"/>
    <property type="evidence" value="ECO:0007669"/>
    <property type="project" value="UniProtKB-KW"/>
</dbReference>
<dbReference type="EMBL" id="JADKNH010000001">
    <property type="protein sequence ID" value="MBF4691483.1"/>
    <property type="molecule type" value="Genomic_DNA"/>
</dbReference>
<dbReference type="CDD" id="cd04677">
    <property type="entry name" value="NUDIX_Hydrolase"/>
    <property type="match status" value="1"/>
</dbReference>
<evidence type="ECO:0000256" key="2">
    <source>
        <dbReference type="ARBA" id="ARBA00022801"/>
    </source>
</evidence>
<dbReference type="Pfam" id="PF00293">
    <property type="entry name" value="NUDIX"/>
    <property type="match status" value="1"/>
</dbReference>
<dbReference type="InterPro" id="IPR020476">
    <property type="entry name" value="Nudix_hydrolase"/>
</dbReference>